<dbReference type="AlphaFoldDB" id="A0AA85INW5"/>
<dbReference type="Gene3D" id="1.10.246.130">
    <property type="match status" value="1"/>
</dbReference>
<keyword evidence="2" id="KW-0472">Membrane</keyword>
<evidence type="ECO:0000256" key="2">
    <source>
        <dbReference type="SAM" id="Phobius"/>
    </source>
</evidence>
<accession>A0AA85INW5</accession>
<dbReference type="InterPro" id="IPR043138">
    <property type="entry name" value="GGT_lsub"/>
</dbReference>
<dbReference type="GO" id="GO:0006751">
    <property type="term" value="P:glutathione catabolic process"/>
    <property type="evidence" value="ECO:0007669"/>
    <property type="project" value="InterPro"/>
</dbReference>
<dbReference type="GO" id="GO:0036374">
    <property type="term" value="F:glutathione hydrolase activity"/>
    <property type="evidence" value="ECO:0007669"/>
    <property type="project" value="InterPro"/>
</dbReference>
<reference evidence="3" key="1">
    <citation type="submission" date="2022-06" db="EMBL/GenBank/DDBJ databases">
        <authorList>
            <person name="Berger JAMES D."/>
            <person name="Berger JAMES D."/>
        </authorList>
    </citation>
    <scope>NUCLEOTIDE SEQUENCE [LARGE SCALE GENOMIC DNA]</scope>
</reference>
<organism evidence="3 4">
    <name type="scientific">Trichobilharzia regenti</name>
    <name type="common">Nasal bird schistosome</name>
    <dbReference type="NCBI Taxonomy" id="157069"/>
    <lineage>
        <taxon>Eukaryota</taxon>
        <taxon>Metazoa</taxon>
        <taxon>Spiralia</taxon>
        <taxon>Lophotrochozoa</taxon>
        <taxon>Platyhelminthes</taxon>
        <taxon>Trematoda</taxon>
        <taxon>Digenea</taxon>
        <taxon>Strigeidida</taxon>
        <taxon>Schistosomatoidea</taxon>
        <taxon>Schistosomatidae</taxon>
        <taxon>Trichobilharzia</taxon>
    </lineage>
</organism>
<sequence length="582" mass="62744">MESKYAEKPQDIELTESEVTKTRPPYGDDNEYIVNKDTETILKDSSRKSSRKWRLEGVNIVVVSVIILSAAITIALILSIIFGEPQVAPHGAVVVDDDFCGEVGLNIMKIHKGNAIDAMVSTIVCLTVTRPDVASLGGCGAMMVRDRNKQTSHLFDFSCPARNNVADKDKPNRSNYASLVGIPALVRGLATMHKQFGSLKWSDLFNGAIDLATNGFKMGFAGFTIESFPPPLVGGVYLLLLLGNLDLKESMNALNHEALLKADPYVTAIYLHRLVELSRLAEASVTTLGDIDDPKIRDTATNAQNSLFSKSSREASVTSIKDNNIVPEHSLLDVLKTTSEGSSIGSTGFVTTDSTSFTVVGNIYMGSPFGSGNIVPGTGVHLNSVLRLFSESKLNNFSAGRRPLVPIGPTYVTTTHRKCGIRVGVASSDGLWGLTDAAQVISNAALFLRNSKCQASIRTFGSPTTEFGIASSTVKEQTSTPLLGRAVFSPATENSCINPDISVSLSRLHPAYNPRNPGTITVETPDNNNPKLLKHLEGFGHPIQTLSTRQWPGRVFLAGWNGYDMIASGDPRSADSKTLHKY</sequence>
<protein>
    <submittedName>
        <fullName evidence="4">Uncharacterized protein</fullName>
    </submittedName>
</protein>
<feature type="region of interest" description="Disordered" evidence="1">
    <location>
        <begin position="1"/>
        <end position="30"/>
    </location>
</feature>
<dbReference type="PRINTS" id="PR01210">
    <property type="entry name" value="GGTRANSPTASE"/>
</dbReference>
<evidence type="ECO:0000313" key="4">
    <source>
        <dbReference type="WBParaSite" id="TREG1_101080.3"/>
    </source>
</evidence>
<keyword evidence="2" id="KW-1133">Transmembrane helix</keyword>
<proteinExistence type="predicted"/>
<keyword evidence="2" id="KW-0812">Transmembrane</keyword>
<dbReference type="GO" id="GO:0005886">
    <property type="term" value="C:plasma membrane"/>
    <property type="evidence" value="ECO:0007669"/>
    <property type="project" value="TreeGrafter"/>
</dbReference>
<feature type="transmembrane region" description="Helical" evidence="2">
    <location>
        <begin position="57"/>
        <end position="82"/>
    </location>
</feature>
<dbReference type="Proteomes" id="UP000050795">
    <property type="component" value="Unassembled WGS sequence"/>
</dbReference>
<dbReference type="InterPro" id="IPR029055">
    <property type="entry name" value="Ntn_hydrolases_N"/>
</dbReference>
<evidence type="ECO:0000256" key="1">
    <source>
        <dbReference type="SAM" id="MobiDB-lite"/>
    </source>
</evidence>
<evidence type="ECO:0000313" key="3">
    <source>
        <dbReference type="Proteomes" id="UP000050795"/>
    </source>
</evidence>
<dbReference type="PANTHER" id="PTHR11686:SF54">
    <property type="entry name" value="GLUTATHIONE HYDROLASE 7"/>
    <property type="match status" value="1"/>
</dbReference>
<dbReference type="WBParaSite" id="TREG1_101080.3">
    <property type="protein sequence ID" value="TREG1_101080.3"/>
    <property type="gene ID" value="TREG1_101080"/>
</dbReference>
<reference evidence="4" key="2">
    <citation type="submission" date="2023-11" db="UniProtKB">
        <authorList>
            <consortium name="WormBaseParasite"/>
        </authorList>
    </citation>
    <scope>IDENTIFICATION</scope>
</reference>
<dbReference type="InterPro" id="IPR000101">
    <property type="entry name" value="GGT_peptidase"/>
</dbReference>
<dbReference type="Gene3D" id="3.60.20.40">
    <property type="match status" value="1"/>
</dbReference>
<keyword evidence="3" id="KW-1185">Reference proteome</keyword>
<dbReference type="InterPro" id="IPR043137">
    <property type="entry name" value="GGT_ssub_C"/>
</dbReference>
<name>A0AA85INW5_TRIRE</name>
<dbReference type="SUPFAM" id="SSF56235">
    <property type="entry name" value="N-terminal nucleophile aminohydrolases (Ntn hydrolases)"/>
    <property type="match status" value="1"/>
</dbReference>
<feature type="compositionally biased region" description="Basic and acidic residues" evidence="1">
    <location>
        <begin position="1"/>
        <end position="11"/>
    </location>
</feature>
<dbReference type="Pfam" id="PF01019">
    <property type="entry name" value="G_glu_transpept"/>
    <property type="match status" value="2"/>
</dbReference>
<dbReference type="PANTHER" id="PTHR11686">
    <property type="entry name" value="GAMMA GLUTAMYL TRANSPEPTIDASE"/>
    <property type="match status" value="1"/>
</dbReference>